<sequence length="590" mass="64879">MQAQARGAWEKSRHERLLSLTQTLRGLEDMPIEHQEEVLKTLQTDSHLLQEREPSVAISDLIEASQNQANTIEHLGRVSDSHVNLSTGLSLDGIKPDQTFGGDPSRVESGILLGTPSGSEQAIKSAMEPQSHINTIDTDVTMPKETVVQNASEVALSTKPSLSEQLHVTRACNSPKVEADEHHELKLGTLETTESPSSLSEDRVRASLDLTGAESSVGNTEGLDNFPEYGSVPHSTEIKQRIDSLQNESNKALVNRIFGLFDHYNRTTASGSDGTISALSATTDVQDIPTIPISKIQLKYAQEEAKIWKQLVTSSDSVNVDLARVAEMVEQFASVELHSDEMIRDQTMLEEEIEPSISERSAKLEEQSGIMAASLARRANPPTALTYAESRLILEAMGIPCIQSYLPYEAEALACGLVLHGLADFVGSEDTDVLMYNAPLLRNLTKRNVPLQVIPPSVETYLGLSRAAFMDAAILMGTDFVRRVGGIGPSTAWRLMHKYGSIEVMLEQEPKFRPSDIAEYLEQVKVAREIFSTIPPAPAAEDVLPGHWDEQAVYDVMSRFGLQQYLEDTQTIPGALATNYYTHDPEFKIT</sequence>
<evidence type="ECO:0000256" key="2">
    <source>
        <dbReference type="ARBA" id="ARBA00022759"/>
    </source>
</evidence>
<organism evidence="6 7">
    <name type="scientific">Rhizoctonia solani</name>
    <dbReference type="NCBI Taxonomy" id="456999"/>
    <lineage>
        <taxon>Eukaryota</taxon>
        <taxon>Fungi</taxon>
        <taxon>Dikarya</taxon>
        <taxon>Basidiomycota</taxon>
        <taxon>Agaricomycotina</taxon>
        <taxon>Agaricomycetes</taxon>
        <taxon>Cantharellales</taxon>
        <taxon>Ceratobasidiaceae</taxon>
        <taxon>Rhizoctonia</taxon>
    </lineage>
</organism>
<comment type="caution">
    <text evidence="6">The sequence shown here is derived from an EMBL/GenBank/DDBJ whole genome shotgun (WGS) entry which is preliminary data.</text>
</comment>
<dbReference type="SUPFAM" id="SSF47807">
    <property type="entry name" value="5' to 3' exonuclease, C-terminal subdomain"/>
    <property type="match status" value="1"/>
</dbReference>
<feature type="compositionally biased region" description="Low complexity" evidence="4">
    <location>
        <begin position="187"/>
        <end position="199"/>
    </location>
</feature>
<dbReference type="Gene3D" id="1.10.150.20">
    <property type="entry name" value="5' to 3' exonuclease, C-terminal subdomain"/>
    <property type="match status" value="1"/>
</dbReference>
<dbReference type="InterPro" id="IPR008918">
    <property type="entry name" value="HhH2"/>
</dbReference>
<evidence type="ECO:0000256" key="4">
    <source>
        <dbReference type="SAM" id="MobiDB-lite"/>
    </source>
</evidence>
<dbReference type="InterPro" id="IPR029060">
    <property type="entry name" value="PIN-like_dom_sf"/>
</dbReference>
<gene>
    <name evidence="6" type="ORF">RDB_LOCUS92952</name>
</gene>
<evidence type="ECO:0000256" key="1">
    <source>
        <dbReference type="ARBA" id="ARBA00022723"/>
    </source>
</evidence>
<dbReference type="GO" id="GO:0003677">
    <property type="term" value="F:DNA binding"/>
    <property type="evidence" value="ECO:0007669"/>
    <property type="project" value="InterPro"/>
</dbReference>
<dbReference type="EMBL" id="CAJMWS010000323">
    <property type="protein sequence ID" value="CAE6423436.1"/>
    <property type="molecule type" value="Genomic_DNA"/>
</dbReference>
<name>A0A8H2XIX4_9AGAM</name>
<keyword evidence="2" id="KW-0378">Hydrolase</keyword>
<dbReference type="PANTHER" id="PTHR11081:SF9">
    <property type="entry name" value="FLAP ENDONUCLEASE 1"/>
    <property type="match status" value="1"/>
</dbReference>
<dbReference type="InterPro" id="IPR006086">
    <property type="entry name" value="XPG-I_dom"/>
</dbReference>
<dbReference type="SUPFAM" id="SSF88723">
    <property type="entry name" value="PIN domain-like"/>
    <property type="match status" value="1"/>
</dbReference>
<accession>A0A8H2XIX4</accession>
<dbReference type="Pfam" id="PF00867">
    <property type="entry name" value="XPG_I"/>
    <property type="match status" value="1"/>
</dbReference>
<feature type="compositionally biased region" description="Basic and acidic residues" evidence="4">
    <location>
        <begin position="177"/>
        <end position="186"/>
    </location>
</feature>
<feature type="region of interest" description="Disordered" evidence="4">
    <location>
        <begin position="177"/>
        <end position="201"/>
    </location>
</feature>
<keyword evidence="2" id="KW-0255">Endonuclease</keyword>
<dbReference type="Gene3D" id="3.40.50.1010">
    <property type="entry name" value="5'-nuclease"/>
    <property type="match status" value="1"/>
</dbReference>
<dbReference type="GO" id="GO:0046872">
    <property type="term" value="F:metal ion binding"/>
    <property type="evidence" value="ECO:0007669"/>
    <property type="project" value="UniProtKB-KW"/>
</dbReference>
<keyword evidence="2" id="KW-0540">Nuclease</keyword>
<evidence type="ECO:0000313" key="7">
    <source>
        <dbReference type="Proteomes" id="UP000663846"/>
    </source>
</evidence>
<dbReference type="GO" id="GO:0005737">
    <property type="term" value="C:cytoplasm"/>
    <property type="evidence" value="ECO:0007669"/>
    <property type="project" value="TreeGrafter"/>
</dbReference>
<reference evidence="6" key="1">
    <citation type="submission" date="2021-01" db="EMBL/GenBank/DDBJ databases">
        <authorList>
            <person name="Kaushik A."/>
        </authorList>
    </citation>
    <scope>NUCLEOTIDE SEQUENCE</scope>
    <source>
        <strain evidence="6">AG1-1C</strain>
    </source>
</reference>
<dbReference type="PRINTS" id="PR00853">
    <property type="entry name" value="XPGRADSUPER"/>
</dbReference>
<proteinExistence type="predicted"/>
<dbReference type="GO" id="GO:0008409">
    <property type="term" value="F:5'-3' exonuclease activity"/>
    <property type="evidence" value="ECO:0007669"/>
    <property type="project" value="TreeGrafter"/>
</dbReference>
<dbReference type="GO" id="GO:0005634">
    <property type="term" value="C:nucleus"/>
    <property type="evidence" value="ECO:0007669"/>
    <property type="project" value="TreeGrafter"/>
</dbReference>
<dbReference type="SMART" id="SM00279">
    <property type="entry name" value="HhH2"/>
    <property type="match status" value="1"/>
</dbReference>
<dbReference type="InterPro" id="IPR006084">
    <property type="entry name" value="XPG/Rad2"/>
</dbReference>
<dbReference type="GO" id="GO:0006281">
    <property type="term" value="P:DNA repair"/>
    <property type="evidence" value="ECO:0007669"/>
    <property type="project" value="UniProtKB-ARBA"/>
</dbReference>
<dbReference type="Proteomes" id="UP000663846">
    <property type="component" value="Unassembled WGS sequence"/>
</dbReference>
<feature type="domain" description="XPG-I" evidence="5">
    <location>
        <begin position="395"/>
        <end position="464"/>
    </location>
</feature>
<dbReference type="SMART" id="SM00484">
    <property type="entry name" value="XPGI"/>
    <property type="match status" value="1"/>
</dbReference>
<dbReference type="InterPro" id="IPR036279">
    <property type="entry name" value="5-3_exonuclease_C_sf"/>
</dbReference>
<keyword evidence="3" id="KW-0460">Magnesium</keyword>
<dbReference type="GO" id="GO:0017108">
    <property type="term" value="F:5'-flap endonuclease activity"/>
    <property type="evidence" value="ECO:0007669"/>
    <property type="project" value="TreeGrafter"/>
</dbReference>
<evidence type="ECO:0000256" key="3">
    <source>
        <dbReference type="ARBA" id="ARBA00022842"/>
    </source>
</evidence>
<evidence type="ECO:0000313" key="6">
    <source>
        <dbReference type="EMBL" id="CAE6423436.1"/>
    </source>
</evidence>
<keyword evidence="1" id="KW-0479">Metal-binding</keyword>
<dbReference type="PANTHER" id="PTHR11081">
    <property type="entry name" value="FLAP ENDONUCLEASE FAMILY MEMBER"/>
    <property type="match status" value="1"/>
</dbReference>
<protein>
    <recommendedName>
        <fullName evidence="5">XPG-I domain-containing protein</fullName>
    </recommendedName>
</protein>
<evidence type="ECO:0000259" key="5">
    <source>
        <dbReference type="SMART" id="SM00484"/>
    </source>
</evidence>
<dbReference type="AlphaFoldDB" id="A0A8H2XIX4"/>